<keyword evidence="1" id="KW-0732">Signal</keyword>
<reference evidence="3" key="3">
    <citation type="submission" date="2016-06" db="UniProtKB">
        <authorList>
            <consortium name="WormBaseParasite"/>
        </authorList>
    </citation>
    <scope>IDENTIFICATION</scope>
</reference>
<feature type="chain" id="PRO_5008147416" evidence="1">
    <location>
        <begin position="30"/>
        <end position="82"/>
    </location>
</feature>
<evidence type="ECO:0000313" key="3">
    <source>
        <dbReference type="WBParaSite" id="GPLIN_001068500"/>
    </source>
</evidence>
<evidence type="ECO:0000256" key="1">
    <source>
        <dbReference type="SAM" id="SignalP"/>
    </source>
</evidence>
<sequence length="82" mass="9279">MMNDLYCFNSVKLAVVFILMLLLSATLKAQRNEIDEFFDLMTAVGEHLGGEFNDAEKALKLDLNVNPAKKKLLNSLEKITKF</sequence>
<reference evidence="2" key="2">
    <citation type="submission" date="2014-05" db="EMBL/GenBank/DDBJ databases">
        <title>The genome and life-stage specific transcriptomes of Globodera pallida elucidate key aspects of plant parasitism by a cyst nematode.</title>
        <authorList>
            <person name="Cotton J.A."/>
            <person name="Lilley C.J."/>
            <person name="Jones L.M."/>
            <person name="Kikuchi T."/>
            <person name="Reid A.J."/>
            <person name="Thorpe P."/>
            <person name="Tsai I.J."/>
            <person name="Beasley H."/>
            <person name="Blok V."/>
            <person name="Cock P.J.A."/>
            <person name="Van den Akker S.E."/>
            <person name="Holroyd N."/>
            <person name="Hunt M."/>
            <person name="Mantelin S."/>
            <person name="Naghra H."/>
            <person name="Pain A."/>
            <person name="Palomares-Rius J.E."/>
            <person name="Zarowiecki M."/>
            <person name="Berriman M."/>
            <person name="Jones J.T."/>
            <person name="Urwin P.E."/>
        </authorList>
    </citation>
    <scope>NUCLEOTIDE SEQUENCE [LARGE SCALE GENOMIC DNA]</scope>
    <source>
        <strain evidence="2">Lindley</strain>
    </source>
</reference>
<dbReference type="Proteomes" id="UP000050741">
    <property type="component" value="Unassembled WGS sequence"/>
</dbReference>
<keyword evidence="2" id="KW-1185">Reference proteome</keyword>
<name>A0A183CCT3_GLOPA</name>
<organism evidence="2 3">
    <name type="scientific">Globodera pallida</name>
    <name type="common">Potato cyst nematode worm</name>
    <name type="synonym">Heterodera pallida</name>
    <dbReference type="NCBI Taxonomy" id="36090"/>
    <lineage>
        <taxon>Eukaryota</taxon>
        <taxon>Metazoa</taxon>
        <taxon>Ecdysozoa</taxon>
        <taxon>Nematoda</taxon>
        <taxon>Chromadorea</taxon>
        <taxon>Rhabditida</taxon>
        <taxon>Tylenchina</taxon>
        <taxon>Tylenchomorpha</taxon>
        <taxon>Tylenchoidea</taxon>
        <taxon>Heteroderidae</taxon>
        <taxon>Heteroderinae</taxon>
        <taxon>Globodera</taxon>
    </lineage>
</organism>
<protein>
    <submittedName>
        <fullName evidence="3">M23 family peptidase</fullName>
    </submittedName>
</protein>
<accession>A0A183CCT3</accession>
<evidence type="ECO:0000313" key="2">
    <source>
        <dbReference type="Proteomes" id="UP000050741"/>
    </source>
</evidence>
<proteinExistence type="predicted"/>
<feature type="signal peptide" evidence="1">
    <location>
        <begin position="1"/>
        <end position="29"/>
    </location>
</feature>
<reference evidence="2" key="1">
    <citation type="submission" date="2013-12" db="EMBL/GenBank/DDBJ databases">
        <authorList>
            <person name="Aslett M."/>
        </authorList>
    </citation>
    <scope>NUCLEOTIDE SEQUENCE [LARGE SCALE GENOMIC DNA]</scope>
    <source>
        <strain evidence="2">Lindley</strain>
    </source>
</reference>
<dbReference type="WBParaSite" id="GPLIN_001068500">
    <property type="protein sequence ID" value="GPLIN_001068500"/>
    <property type="gene ID" value="GPLIN_001068500"/>
</dbReference>
<dbReference type="AlphaFoldDB" id="A0A183CCT3"/>